<feature type="transmembrane region" description="Helical" evidence="1">
    <location>
        <begin position="108"/>
        <end position="126"/>
    </location>
</feature>
<organism evidence="3 4">
    <name type="scientific">Dactylosporangium maewongense</name>
    <dbReference type="NCBI Taxonomy" id="634393"/>
    <lineage>
        <taxon>Bacteria</taxon>
        <taxon>Bacillati</taxon>
        <taxon>Actinomycetota</taxon>
        <taxon>Actinomycetes</taxon>
        <taxon>Micromonosporales</taxon>
        <taxon>Micromonosporaceae</taxon>
        <taxon>Dactylosporangium</taxon>
    </lineage>
</organism>
<reference evidence="4" key="1">
    <citation type="journal article" date="2019" name="Int. J. Syst. Evol. Microbiol.">
        <title>The Global Catalogue of Microorganisms (GCM) 10K type strain sequencing project: providing services to taxonomists for standard genome sequencing and annotation.</title>
        <authorList>
            <consortium name="The Broad Institute Genomics Platform"/>
            <consortium name="The Broad Institute Genome Sequencing Center for Infectious Disease"/>
            <person name="Wu L."/>
            <person name="Ma J."/>
        </authorList>
    </citation>
    <scope>NUCLEOTIDE SEQUENCE [LARGE SCALE GENOMIC DNA]</scope>
    <source>
        <strain evidence="4">JCM 15933</strain>
    </source>
</reference>
<dbReference type="Proteomes" id="UP001501470">
    <property type="component" value="Unassembled WGS sequence"/>
</dbReference>
<name>A0ABP4L7F0_9ACTN</name>
<comment type="caution">
    <text evidence="3">The sequence shown here is derived from an EMBL/GenBank/DDBJ whole genome shotgun (WGS) entry which is preliminary data.</text>
</comment>
<evidence type="ECO:0000313" key="3">
    <source>
        <dbReference type="EMBL" id="GAA1516335.1"/>
    </source>
</evidence>
<dbReference type="Pfam" id="PF08044">
    <property type="entry name" value="DUF1707"/>
    <property type="match status" value="1"/>
</dbReference>
<feature type="transmembrane region" description="Helical" evidence="1">
    <location>
        <begin position="83"/>
        <end position="102"/>
    </location>
</feature>
<dbReference type="EMBL" id="BAAAQD010000006">
    <property type="protein sequence ID" value="GAA1516335.1"/>
    <property type="molecule type" value="Genomic_DNA"/>
</dbReference>
<protein>
    <recommendedName>
        <fullName evidence="2">DUF1707 domain-containing protein</fullName>
    </recommendedName>
</protein>
<gene>
    <name evidence="3" type="ORF">GCM10009827_033840</name>
</gene>
<keyword evidence="1" id="KW-0472">Membrane</keyword>
<keyword evidence="1" id="KW-0812">Transmembrane</keyword>
<evidence type="ECO:0000313" key="4">
    <source>
        <dbReference type="Proteomes" id="UP001501470"/>
    </source>
</evidence>
<keyword evidence="4" id="KW-1185">Reference proteome</keyword>
<evidence type="ECO:0000256" key="1">
    <source>
        <dbReference type="SAM" id="Phobius"/>
    </source>
</evidence>
<accession>A0ABP4L7F0</accession>
<dbReference type="RefSeq" id="WP_344502879.1">
    <property type="nucleotide sequence ID" value="NZ_BAAAQD010000006.1"/>
</dbReference>
<keyword evidence="1" id="KW-1133">Transmembrane helix</keyword>
<dbReference type="InterPro" id="IPR012551">
    <property type="entry name" value="DUF1707_SHOCT-like"/>
</dbReference>
<feature type="domain" description="DUF1707" evidence="2">
    <location>
        <begin position="6"/>
        <end position="58"/>
    </location>
</feature>
<proteinExistence type="predicted"/>
<sequence>MAGERVRASDKEREQYADMVRAGMTEGRLTLEEGEERLAQAYAAKFRDELPPVTADLPDGGRRGLFELPETQAEFLRQGRRHLARHGAFVAVLAVALTGLWALSGAHFFWPAIPLFFLVLSVFRHARWRRWAASGGAPWSGGPPWGRRHWGHGHGHGPWAAASDRHGWS</sequence>
<evidence type="ECO:0000259" key="2">
    <source>
        <dbReference type="Pfam" id="PF08044"/>
    </source>
</evidence>